<evidence type="ECO:0000256" key="1">
    <source>
        <dbReference type="PROSITE-ProRule" id="PRU00042"/>
    </source>
</evidence>
<evidence type="ECO:0000259" key="3">
    <source>
        <dbReference type="PROSITE" id="PS50157"/>
    </source>
</evidence>
<reference evidence="4" key="2">
    <citation type="journal article" date="2023" name="IMA Fungus">
        <title>Comparative genomic study of the Penicillium genus elucidates a diverse pangenome and 15 lateral gene transfer events.</title>
        <authorList>
            <person name="Petersen C."/>
            <person name="Sorensen T."/>
            <person name="Nielsen M.R."/>
            <person name="Sondergaard T.E."/>
            <person name="Sorensen J.L."/>
            <person name="Fitzpatrick D.A."/>
            <person name="Frisvad J.C."/>
            <person name="Nielsen K.L."/>
        </authorList>
    </citation>
    <scope>NUCLEOTIDE SEQUENCE</scope>
    <source>
        <strain evidence="4">IBT 30069</strain>
    </source>
</reference>
<dbReference type="Gene3D" id="3.30.160.60">
    <property type="entry name" value="Classic Zinc Finger"/>
    <property type="match status" value="1"/>
</dbReference>
<dbReference type="PROSITE" id="PS50157">
    <property type="entry name" value="ZINC_FINGER_C2H2_2"/>
    <property type="match status" value="1"/>
</dbReference>
<dbReference type="GO" id="GO:0008270">
    <property type="term" value="F:zinc ion binding"/>
    <property type="evidence" value="ECO:0007669"/>
    <property type="project" value="UniProtKB-KW"/>
</dbReference>
<dbReference type="Proteomes" id="UP001149165">
    <property type="component" value="Unassembled WGS sequence"/>
</dbReference>
<keyword evidence="1" id="KW-0863">Zinc-finger</keyword>
<dbReference type="AlphaFoldDB" id="A0A9W9GDR7"/>
<evidence type="ECO:0000313" key="5">
    <source>
        <dbReference type="Proteomes" id="UP001149165"/>
    </source>
</evidence>
<dbReference type="PROSITE" id="PS00028">
    <property type="entry name" value="ZINC_FINGER_C2H2_1"/>
    <property type="match status" value="1"/>
</dbReference>
<keyword evidence="1" id="KW-0479">Metal-binding</keyword>
<dbReference type="InterPro" id="IPR013087">
    <property type="entry name" value="Znf_C2H2_type"/>
</dbReference>
<protein>
    <recommendedName>
        <fullName evidence="3">C2H2-type domain-containing protein</fullName>
    </recommendedName>
</protein>
<evidence type="ECO:0000313" key="4">
    <source>
        <dbReference type="EMBL" id="KAJ5116751.1"/>
    </source>
</evidence>
<name>A0A9W9GDR7_9EURO</name>
<feature type="region of interest" description="Disordered" evidence="2">
    <location>
        <begin position="1"/>
        <end position="89"/>
    </location>
</feature>
<dbReference type="SUPFAM" id="SSF57667">
    <property type="entry name" value="beta-beta-alpha zinc fingers"/>
    <property type="match status" value="1"/>
</dbReference>
<keyword evidence="5" id="KW-1185">Reference proteome</keyword>
<organism evidence="4 5">
    <name type="scientific">Penicillium angulare</name>
    <dbReference type="NCBI Taxonomy" id="116970"/>
    <lineage>
        <taxon>Eukaryota</taxon>
        <taxon>Fungi</taxon>
        <taxon>Dikarya</taxon>
        <taxon>Ascomycota</taxon>
        <taxon>Pezizomycotina</taxon>
        <taxon>Eurotiomycetes</taxon>
        <taxon>Eurotiomycetidae</taxon>
        <taxon>Eurotiales</taxon>
        <taxon>Aspergillaceae</taxon>
        <taxon>Penicillium</taxon>
    </lineage>
</organism>
<dbReference type="InterPro" id="IPR036236">
    <property type="entry name" value="Znf_C2H2_sf"/>
</dbReference>
<comment type="caution">
    <text evidence="4">The sequence shown here is derived from an EMBL/GenBank/DDBJ whole genome shotgun (WGS) entry which is preliminary data.</text>
</comment>
<keyword evidence="1" id="KW-0862">Zinc</keyword>
<dbReference type="OrthoDB" id="654211at2759"/>
<gene>
    <name evidence="4" type="ORF">N7456_001099</name>
</gene>
<dbReference type="SMART" id="SM00355">
    <property type="entry name" value="ZnF_C2H2"/>
    <property type="match status" value="2"/>
</dbReference>
<feature type="domain" description="C2H2-type" evidence="3">
    <location>
        <begin position="170"/>
        <end position="195"/>
    </location>
</feature>
<reference evidence="4" key="1">
    <citation type="submission" date="2022-11" db="EMBL/GenBank/DDBJ databases">
        <authorList>
            <person name="Petersen C."/>
        </authorList>
    </citation>
    <scope>NUCLEOTIDE SEQUENCE</scope>
    <source>
        <strain evidence="4">IBT 30069</strain>
    </source>
</reference>
<proteinExistence type="predicted"/>
<dbReference type="EMBL" id="JAPQKH010000001">
    <property type="protein sequence ID" value="KAJ5116751.1"/>
    <property type="molecule type" value="Genomic_DNA"/>
</dbReference>
<evidence type="ECO:0000256" key="2">
    <source>
        <dbReference type="SAM" id="MobiDB-lite"/>
    </source>
</evidence>
<accession>A0A9W9GDR7</accession>
<feature type="compositionally biased region" description="Polar residues" evidence="2">
    <location>
        <begin position="1"/>
        <end position="16"/>
    </location>
</feature>
<sequence>MYPQNSPTAFSPTTGNLPAPERELFAFPMSPENPYMNPTFPTTPGASTSDFQSSPPDPPDGAYFYHSPEFAHPNYNPTHEHNYRMTRPQPTQVNYSPPVQNRVARLEPAPVIREARVHRRSSSAVQFTERNFVQPGFRCEWKGCRYPGAFGRKFELKRHVDTQHISPNSFECPNPRCRKSYNRKDNLEEHLRRAHCYDI</sequence>